<feature type="region of interest" description="Disordered" evidence="1">
    <location>
        <begin position="1"/>
        <end position="218"/>
    </location>
</feature>
<feature type="compositionally biased region" description="Polar residues" evidence="1">
    <location>
        <begin position="1"/>
        <end position="12"/>
    </location>
</feature>
<reference evidence="2 3" key="1">
    <citation type="journal article" date="2020" name="Nature">
        <title>Six reference-quality genomes reveal evolution of bat adaptations.</title>
        <authorList>
            <person name="Jebb D."/>
            <person name="Huang Z."/>
            <person name="Pippel M."/>
            <person name="Hughes G.M."/>
            <person name="Lavrichenko K."/>
            <person name="Devanna P."/>
            <person name="Winkler S."/>
            <person name="Jermiin L.S."/>
            <person name="Skirmuntt E.C."/>
            <person name="Katzourakis A."/>
            <person name="Burkitt-Gray L."/>
            <person name="Ray D.A."/>
            <person name="Sullivan K.A.M."/>
            <person name="Roscito J.G."/>
            <person name="Kirilenko B.M."/>
            <person name="Davalos L.M."/>
            <person name="Corthals A.P."/>
            <person name="Power M.L."/>
            <person name="Jones G."/>
            <person name="Ransome R.D."/>
            <person name="Dechmann D.K.N."/>
            <person name="Locatelli A.G."/>
            <person name="Puechmaille S.J."/>
            <person name="Fedrigo O."/>
            <person name="Jarvis E.D."/>
            <person name="Hiller M."/>
            <person name="Vernes S.C."/>
            <person name="Myers E.W."/>
            <person name="Teeling E.C."/>
        </authorList>
    </citation>
    <scope>NUCLEOTIDE SEQUENCE [LARGE SCALE GENOMIC DNA]</scope>
    <source>
        <strain evidence="2">MPipKuh1</strain>
        <tissue evidence="2">Flight muscle</tissue>
    </source>
</reference>
<feature type="compositionally biased region" description="Pro residues" evidence="1">
    <location>
        <begin position="58"/>
        <end position="68"/>
    </location>
</feature>
<feature type="region of interest" description="Disordered" evidence="1">
    <location>
        <begin position="267"/>
        <end position="321"/>
    </location>
</feature>
<accession>A0A7J7ZJT5</accession>
<sequence>MPLRISFSTNLRQRGAGSGASGPGGDPPPRPLTARRSSAPGRRPAGSRRAAGLGPPVLRQPPAAPEGAPPRRQLRDHRPREEPGLTLSEDSGDRGPCVGRADARLRQQNGLVGPIGPPAALPRHLGPPPGSGFAFVPPPGSGLSQGLERVRGGRSPSGASNRLRRVLPGEGGSRAAAPPGARGSAGPAAGGPGRGARRERPAGRAERAPPRARGRGRGCCPWGAARKPACSKMVGFGLLYFFFCSLHFKEQKKKPNPSHHFICISQDQKPGLRGGRQLGRPPTHTHTPQPGEGSGGLGGTGTPVGTKARALVKVPAGAQPK</sequence>
<feature type="compositionally biased region" description="Basic and acidic residues" evidence="1">
    <location>
        <begin position="196"/>
        <end position="209"/>
    </location>
</feature>
<comment type="caution">
    <text evidence="2">The sequence shown here is derived from an EMBL/GenBank/DDBJ whole genome shotgun (WGS) entry which is preliminary data.</text>
</comment>
<feature type="compositionally biased region" description="Low complexity" evidence="1">
    <location>
        <begin position="278"/>
        <end position="291"/>
    </location>
</feature>
<evidence type="ECO:0000313" key="2">
    <source>
        <dbReference type="EMBL" id="KAF6374348.1"/>
    </source>
</evidence>
<feature type="compositionally biased region" description="Gly residues" evidence="1">
    <location>
        <begin position="292"/>
        <end position="302"/>
    </location>
</feature>
<organism evidence="2 3">
    <name type="scientific">Pipistrellus kuhlii</name>
    <name type="common">Kuhl's pipistrelle</name>
    <dbReference type="NCBI Taxonomy" id="59472"/>
    <lineage>
        <taxon>Eukaryota</taxon>
        <taxon>Metazoa</taxon>
        <taxon>Chordata</taxon>
        <taxon>Craniata</taxon>
        <taxon>Vertebrata</taxon>
        <taxon>Euteleostomi</taxon>
        <taxon>Mammalia</taxon>
        <taxon>Eutheria</taxon>
        <taxon>Laurasiatheria</taxon>
        <taxon>Chiroptera</taxon>
        <taxon>Yangochiroptera</taxon>
        <taxon>Vespertilionidae</taxon>
        <taxon>Pipistrellus</taxon>
    </lineage>
</organism>
<evidence type="ECO:0000313" key="3">
    <source>
        <dbReference type="Proteomes" id="UP000558488"/>
    </source>
</evidence>
<proteinExistence type="predicted"/>
<evidence type="ECO:0000256" key="1">
    <source>
        <dbReference type="SAM" id="MobiDB-lite"/>
    </source>
</evidence>
<dbReference type="EMBL" id="JACAGB010000003">
    <property type="protein sequence ID" value="KAF6374348.1"/>
    <property type="molecule type" value="Genomic_DNA"/>
</dbReference>
<feature type="compositionally biased region" description="Low complexity" evidence="1">
    <location>
        <begin position="34"/>
        <end position="56"/>
    </location>
</feature>
<dbReference type="Proteomes" id="UP000558488">
    <property type="component" value="Unassembled WGS sequence"/>
</dbReference>
<feature type="compositionally biased region" description="Pro residues" evidence="1">
    <location>
        <begin position="115"/>
        <end position="140"/>
    </location>
</feature>
<dbReference type="AlphaFoldDB" id="A0A7J7ZJT5"/>
<name>A0A7J7ZJT5_PIPKU</name>
<gene>
    <name evidence="2" type="ORF">mPipKuh1_009567</name>
</gene>
<feature type="compositionally biased region" description="Low complexity" evidence="1">
    <location>
        <begin position="173"/>
        <end position="187"/>
    </location>
</feature>
<protein>
    <submittedName>
        <fullName evidence="2">Uncharacterized protein</fullName>
    </submittedName>
</protein>
<keyword evidence="3" id="KW-1185">Reference proteome</keyword>